<proteinExistence type="predicted"/>
<name>A0A4Q5M5H4_9BACT</name>
<organism evidence="1 2">
    <name type="scientific">Emticicia agri</name>
    <dbReference type="NCBI Taxonomy" id="2492393"/>
    <lineage>
        <taxon>Bacteria</taxon>
        <taxon>Pseudomonadati</taxon>
        <taxon>Bacteroidota</taxon>
        <taxon>Cytophagia</taxon>
        <taxon>Cytophagales</taxon>
        <taxon>Leadbetterellaceae</taxon>
        <taxon>Emticicia</taxon>
    </lineage>
</organism>
<dbReference type="EMBL" id="SEWF01000004">
    <property type="protein sequence ID" value="RYU97097.1"/>
    <property type="molecule type" value="Genomic_DNA"/>
</dbReference>
<dbReference type="Proteomes" id="UP000293162">
    <property type="component" value="Unassembled WGS sequence"/>
</dbReference>
<dbReference type="OrthoDB" id="963995at2"/>
<evidence type="ECO:0008006" key="3">
    <source>
        <dbReference type="Google" id="ProtNLM"/>
    </source>
</evidence>
<protein>
    <recommendedName>
        <fullName evidence="3">BIG2 domain-containing protein</fullName>
    </recommendedName>
</protein>
<gene>
    <name evidence="1" type="ORF">EWM59_04095</name>
</gene>
<evidence type="ECO:0000313" key="2">
    <source>
        <dbReference type="Proteomes" id="UP000293162"/>
    </source>
</evidence>
<keyword evidence="2" id="KW-1185">Reference proteome</keyword>
<sequence>MLKRILIVSLIAISCTEEVEPLTISDIEVELHHDESHQFNLKRGTALVDATEIEWSSGHEKIGKIDAKGKYRARKVGLSHVTGISKGQILQASINVIPYSDILTEPIAEFGASKEFVKSKERRKFYKQLDNNTIAYEGENEAIRTVLYSFENNKLEAVTVVFTSNTAVAGEVGTFYRERYPEFKIKDPYVFCFDDDKVKVVVLSVVSGVGLSAIYIPYTTNLRVDNTADIFKGTKSRISLLDK</sequence>
<evidence type="ECO:0000313" key="1">
    <source>
        <dbReference type="EMBL" id="RYU97097.1"/>
    </source>
</evidence>
<dbReference type="AlphaFoldDB" id="A0A4Q5M5H4"/>
<dbReference type="RefSeq" id="WP_130019674.1">
    <property type="nucleotide sequence ID" value="NZ_SEWF01000004.1"/>
</dbReference>
<comment type="caution">
    <text evidence="1">The sequence shown here is derived from an EMBL/GenBank/DDBJ whole genome shotgun (WGS) entry which is preliminary data.</text>
</comment>
<dbReference type="PROSITE" id="PS51257">
    <property type="entry name" value="PROKAR_LIPOPROTEIN"/>
    <property type="match status" value="1"/>
</dbReference>
<accession>A0A4Q5M5H4</accession>
<reference evidence="1 2" key="1">
    <citation type="submission" date="2019-02" db="EMBL/GenBank/DDBJ databases">
        <title>Bacterial novel species Emticicia sp. 17J42-9 isolated from soil.</title>
        <authorList>
            <person name="Jung H.-Y."/>
        </authorList>
    </citation>
    <scope>NUCLEOTIDE SEQUENCE [LARGE SCALE GENOMIC DNA]</scope>
    <source>
        <strain evidence="1 2">17J42-9</strain>
    </source>
</reference>